<evidence type="ECO:0000256" key="3">
    <source>
        <dbReference type="ARBA" id="ARBA00023306"/>
    </source>
</evidence>
<name>A0AAN4YZ47_9BILA</name>
<dbReference type="CDD" id="cd20525">
    <property type="entry name" value="CYCLIN_CCNH_rpt2"/>
    <property type="match status" value="1"/>
</dbReference>
<comment type="caution">
    <text evidence="6">The sequence shown here is derived from an EMBL/GenBank/DDBJ whole genome shotgun (WGS) entry which is preliminary data.</text>
</comment>
<keyword evidence="2" id="KW-0195">Cyclin</keyword>
<dbReference type="GO" id="GO:0006357">
    <property type="term" value="P:regulation of transcription by RNA polymerase II"/>
    <property type="evidence" value="ECO:0007669"/>
    <property type="project" value="InterPro"/>
</dbReference>
<dbReference type="InterPro" id="IPR043198">
    <property type="entry name" value="Cyclin/Ssn8"/>
</dbReference>
<feature type="domain" description="Cyclin N-terminal" evidence="4">
    <location>
        <begin position="79"/>
        <end position="160"/>
    </location>
</feature>
<dbReference type="EMBL" id="BTRK01000001">
    <property type="protein sequence ID" value="GMR30479.1"/>
    <property type="molecule type" value="Genomic_DNA"/>
</dbReference>
<protein>
    <recommendedName>
        <fullName evidence="8">Cyclin-H</fullName>
    </recommendedName>
</protein>
<evidence type="ECO:0000313" key="6">
    <source>
        <dbReference type="EMBL" id="GMR30479.1"/>
    </source>
</evidence>
<proteinExistence type="inferred from homology"/>
<dbReference type="Gene3D" id="1.10.472.10">
    <property type="entry name" value="Cyclin-like"/>
    <property type="match status" value="1"/>
</dbReference>
<feature type="non-terminal residue" evidence="6">
    <location>
        <position position="1"/>
    </location>
</feature>
<evidence type="ECO:0000256" key="2">
    <source>
        <dbReference type="ARBA" id="ARBA00023127"/>
    </source>
</evidence>
<dbReference type="GO" id="GO:0016538">
    <property type="term" value="F:cyclin-dependent protein serine/threonine kinase regulator activity"/>
    <property type="evidence" value="ECO:0007669"/>
    <property type="project" value="InterPro"/>
</dbReference>
<dbReference type="Proteomes" id="UP001328107">
    <property type="component" value="Unassembled WGS sequence"/>
</dbReference>
<dbReference type="InterPro" id="IPR031658">
    <property type="entry name" value="Cyclin_C_2"/>
</dbReference>
<evidence type="ECO:0000259" key="5">
    <source>
        <dbReference type="Pfam" id="PF16899"/>
    </source>
</evidence>
<keyword evidence="3" id="KW-0131">Cell cycle</keyword>
<dbReference type="AlphaFoldDB" id="A0AAN4YZ47"/>
<gene>
    <name evidence="6" type="ORF">PMAYCL1PPCAC_00674</name>
</gene>
<evidence type="ECO:0000259" key="4">
    <source>
        <dbReference type="Pfam" id="PF00134"/>
    </source>
</evidence>
<feature type="domain" description="Cyclin C-terminal" evidence="5">
    <location>
        <begin position="164"/>
        <end position="272"/>
    </location>
</feature>
<comment type="similarity">
    <text evidence="1">Belongs to the cyclin family. Cyclin C subfamily.</text>
</comment>
<evidence type="ECO:0008006" key="8">
    <source>
        <dbReference type="Google" id="ProtNLM"/>
    </source>
</evidence>
<dbReference type="Pfam" id="PF00134">
    <property type="entry name" value="Cyclin_N"/>
    <property type="match status" value="1"/>
</dbReference>
<dbReference type="FunFam" id="1.10.472.10:FF:000029">
    <property type="entry name" value="Cyclin h"/>
    <property type="match status" value="1"/>
</dbReference>
<dbReference type="Pfam" id="PF16899">
    <property type="entry name" value="Cyclin_C_2"/>
    <property type="match status" value="1"/>
</dbReference>
<organism evidence="6 7">
    <name type="scientific">Pristionchus mayeri</name>
    <dbReference type="NCBI Taxonomy" id="1317129"/>
    <lineage>
        <taxon>Eukaryota</taxon>
        <taxon>Metazoa</taxon>
        <taxon>Ecdysozoa</taxon>
        <taxon>Nematoda</taxon>
        <taxon>Chromadorea</taxon>
        <taxon>Rhabditida</taxon>
        <taxon>Rhabditina</taxon>
        <taxon>Diplogasteromorpha</taxon>
        <taxon>Diplogasteroidea</taxon>
        <taxon>Neodiplogasteridae</taxon>
        <taxon>Pristionchus</taxon>
    </lineage>
</organism>
<keyword evidence="7" id="KW-1185">Reference proteome</keyword>
<dbReference type="InterPro" id="IPR006671">
    <property type="entry name" value="Cyclin_N"/>
</dbReference>
<dbReference type="GO" id="GO:0005634">
    <property type="term" value="C:nucleus"/>
    <property type="evidence" value="ECO:0007669"/>
    <property type="project" value="UniProtKB-ARBA"/>
</dbReference>
<reference evidence="7" key="1">
    <citation type="submission" date="2022-10" db="EMBL/GenBank/DDBJ databases">
        <title>Genome assembly of Pristionchus species.</title>
        <authorList>
            <person name="Yoshida K."/>
            <person name="Sommer R.J."/>
        </authorList>
    </citation>
    <scope>NUCLEOTIDE SEQUENCE [LARGE SCALE GENOMIC DNA]</scope>
    <source>
        <strain evidence="7">RS5460</strain>
    </source>
</reference>
<sequence length="328" mass="37423">LQYLMYSTSTQKKEWTFASVDELTERREAANAEYRARFAPFVQPEEEEGYLTTEEEQAIIRMVSERGVAFGESFRPQLWPSIRWMAYAYFKRFYLVKSAMEYSPKVVMTACYYLATKIDEFYVPVDEFVENLRSGTREQNTARILALEPEILRVLKYQLTIHCPFRPFEGHLMEMKRTLLLLNFDIETLRPAANQFMRETLLGETMLLYAPSQIALAAIKHALASNAKSPEVLRDFVQKLLGVDDAIAGDSRSASGAEAAAAVEKLMTRLEQICECVRSGVAAVPSPPEQQKLQNRSMIWGQLQQVLETRKMASNGGKKEEPVDSDDE</sequence>
<evidence type="ECO:0000256" key="1">
    <source>
        <dbReference type="ARBA" id="ARBA00008638"/>
    </source>
</evidence>
<dbReference type="SUPFAM" id="SSF47954">
    <property type="entry name" value="Cyclin-like"/>
    <property type="match status" value="2"/>
</dbReference>
<accession>A0AAN4YZ47</accession>
<dbReference type="InterPro" id="IPR036915">
    <property type="entry name" value="Cyclin-like_sf"/>
</dbReference>
<dbReference type="CDD" id="cd20524">
    <property type="entry name" value="CYCLIN_CCNH_rpt1"/>
    <property type="match status" value="1"/>
</dbReference>
<evidence type="ECO:0000313" key="7">
    <source>
        <dbReference type="Proteomes" id="UP001328107"/>
    </source>
</evidence>
<dbReference type="PANTHER" id="PTHR10026">
    <property type="entry name" value="CYCLIN"/>
    <property type="match status" value="1"/>
</dbReference>